<dbReference type="EMBL" id="LFIW01000448">
    <property type="protein sequence ID" value="KZL86335.1"/>
    <property type="molecule type" value="Genomic_DNA"/>
</dbReference>
<reference evidence="1 2" key="1">
    <citation type="submission" date="2015-06" db="EMBL/GenBank/DDBJ databases">
        <title>Survival trade-offs in plant roots during colonization by closely related pathogenic and mutualistic fungi.</title>
        <authorList>
            <person name="Hacquard S."/>
            <person name="Kracher B."/>
            <person name="Hiruma K."/>
            <person name="Weinman A."/>
            <person name="Muench P."/>
            <person name="Garrido Oter R."/>
            <person name="Ver Loren van Themaat E."/>
            <person name="Dallerey J.-F."/>
            <person name="Damm U."/>
            <person name="Henrissat B."/>
            <person name="Lespinet O."/>
            <person name="Thon M."/>
            <person name="Kemen E."/>
            <person name="McHardy A.C."/>
            <person name="Schulze-Lefert P."/>
            <person name="O'Connell R.J."/>
        </authorList>
    </citation>
    <scope>NUCLEOTIDE SEQUENCE [LARGE SCALE GENOMIC DNA]</scope>
    <source>
        <strain evidence="1 2">MAFF 238704</strain>
    </source>
</reference>
<proteinExistence type="predicted"/>
<dbReference type="AlphaFoldDB" id="A0A162NUS0"/>
<dbReference type="Proteomes" id="UP000076584">
    <property type="component" value="Unassembled WGS sequence"/>
</dbReference>
<evidence type="ECO:0000313" key="2">
    <source>
        <dbReference type="Proteomes" id="UP000076584"/>
    </source>
</evidence>
<evidence type="ECO:0000313" key="1">
    <source>
        <dbReference type="EMBL" id="KZL86335.1"/>
    </source>
</evidence>
<comment type="caution">
    <text evidence="1">The sequence shown here is derived from an EMBL/GenBank/DDBJ whole genome shotgun (WGS) entry which is preliminary data.</text>
</comment>
<accession>A0A162NUS0</accession>
<sequence>MPGEVQDMVHEAASNPETPTMRFVSLRQAVIHETGACPRIPPILGCLCYRARPNYITFWPPTNPIPTRDAVAAASRQGREIVRRGRLLDPPPQKQGDWSLTHIVYEDVYEDRMPTQEVGDPYNCNLSDLVFVHMPTFYNTGQFLYTSQGNPHPQVTWDPLLEQLTSIAMTIVNWETLS</sequence>
<gene>
    <name evidence="1" type="ORF">CI238_04760</name>
</gene>
<organism evidence="1 2">
    <name type="scientific">Colletotrichum incanum</name>
    <name type="common">Soybean anthracnose fungus</name>
    <dbReference type="NCBI Taxonomy" id="1573173"/>
    <lineage>
        <taxon>Eukaryota</taxon>
        <taxon>Fungi</taxon>
        <taxon>Dikarya</taxon>
        <taxon>Ascomycota</taxon>
        <taxon>Pezizomycotina</taxon>
        <taxon>Sordariomycetes</taxon>
        <taxon>Hypocreomycetidae</taxon>
        <taxon>Glomerellales</taxon>
        <taxon>Glomerellaceae</taxon>
        <taxon>Colletotrichum</taxon>
        <taxon>Colletotrichum spaethianum species complex</taxon>
    </lineage>
</organism>
<name>A0A162NUS0_COLIC</name>
<protein>
    <submittedName>
        <fullName evidence="1">Uncharacterized protein</fullName>
    </submittedName>
</protein>
<keyword evidence="2" id="KW-1185">Reference proteome</keyword>